<dbReference type="EMBL" id="DF967972">
    <property type="protein sequence ID" value="GAP15332.1"/>
    <property type="molecule type" value="Genomic_DNA"/>
</dbReference>
<dbReference type="RefSeq" id="WP_075074518.1">
    <property type="nucleotide sequence ID" value="NZ_DF967972.1"/>
</dbReference>
<dbReference type="CDD" id="cd04301">
    <property type="entry name" value="NAT_SF"/>
    <property type="match status" value="2"/>
</dbReference>
<name>A0A0S7BJK9_9CHLR</name>
<dbReference type="GO" id="GO:0016747">
    <property type="term" value="F:acyltransferase activity, transferring groups other than amino-acyl groups"/>
    <property type="evidence" value="ECO:0007669"/>
    <property type="project" value="InterPro"/>
</dbReference>
<reference evidence="4" key="1">
    <citation type="submission" date="2015-07" db="EMBL/GenBank/DDBJ databases">
        <title>Draft Genome Sequences of Anaerolinea thermolimosa IMO-1, Bellilinea caldifistulae GOMI-1, Leptolinea tardivitalis YMTK-2, Levilinea saccharolytica KIBI-1,Longilinea arvoryzae KOME-1, Previously Described as Members of the Anaerolineaceae (Chloroflexi).</title>
        <authorList>
            <person name="Sekiguchi Y."/>
            <person name="Ohashi A."/>
            <person name="Matsuura N."/>
            <person name="Tourlousse M.D."/>
        </authorList>
    </citation>
    <scope>NUCLEOTIDE SEQUENCE [LARGE SCALE GENOMIC DNA]</scope>
    <source>
        <strain evidence="4">KOME-1</strain>
    </source>
</reference>
<dbReference type="InterPro" id="IPR016181">
    <property type="entry name" value="Acyl_CoA_acyltransferase"/>
</dbReference>
<keyword evidence="2" id="KW-0012">Acyltransferase</keyword>
<dbReference type="PROSITE" id="PS51186">
    <property type="entry name" value="GNAT"/>
    <property type="match status" value="2"/>
</dbReference>
<feature type="domain" description="N-acetyltransferase" evidence="3">
    <location>
        <begin position="9"/>
        <end position="170"/>
    </location>
</feature>
<proteinExistence type="predicted"/>
<dbReference type="AlphaFoldDB" id="A0A0S7BJK9"/>
<dbReference type="OrthoDB" id="147954at2"/>
<dbReference type="PANTHER" id="PTHR43420">
    <property type="entry name" value="ACETYLTRANSFERASE"/>
    <property type="match status" value="1"/>
</dbReference>
<dbReference type="Proteomes" id="UP000055060">
    <property type="component" value="Unassembled WGS sequence"/>
</dbReference>
<organism evidence="4">
    <name type="scientific">Longilinea arvoryzae</name>
    <dbReference type="NCBI Taxonomy" id="360412"/>
    <lineage>
        <taxon>Bacteria</taxon>
        <taxon>Bacillati</taxon>
        <taxon>Chloroflexota</taxon>
        <taxon>Anaerolineae</taxon>
        <taxon>Anaerolineales</taxon>
        <taxon>Anaerolineaceae</taxon>
        <taxon>Longilinea</taxon>
    </lineage>
</organism>
<evidence type="ECO:0000256" key="1">
    <source>
        <dbReference type="ARBA" id="ARBA00022679"/>
    </source>
</evidence>
<dbReference type="SUPFAM" id="SSF55729">
    <property type="entry name" value="Acyl-CoA N-acyltransferases (Nat)"/>
    <property type="match status" value="2"/>
</dbReference>
<dbReference type="STRING" id="360412.LARV_03116"/>
<keyword evidence="1 4" id="KW-0808">Transferase</keyword>
<dbReference type="Gene3D" id="3.40.630.30">
    <property type="match status" value="1"/>
</dbReference>
<feature type="domain" description="N-acetyltransferase" evidence="3">
    <location>
        <begin position="173"/>
        <end position="330"/>
    </location>
</feature>
<protein>
    <submittedName>
        <fullName evidence="4">Acetyltransferase (GNAT) family</fullName>
    </submittedName>
</protein>
<dbReference type="InterPro" id="IPR050680">
    <property type="entry name" value="YpeA/RimI_acetyltransf"/>
</dbReference>
<dbReference type="Pfam" id="PF00583">
    <property type="entry name" value="Acetyltransf_1"/>
    <property type="match status" value="2"/>
</dbReference>
<sequence>MICTDLREYTKRAMTLADVLTVTDLFNAASMMDIGLMDTDPEEMKTHFQTPGMDLGTDTLMIETPEGRLAAFAEVWDVREPRVRAWCWGVVHPDFRGLGLGRALVNWIEERGRWGLRRVPEGLQVSYVTNMPEINRAANQLYADCGWKWVRQSRVMQIVLNEAPLLPELPTGIEIRAVKPGEEAPVFRALQESFLDHWGVVDEPFEAYYNRMMGFVEHTKDFDYGLWLAAYEGEEVCGSALNLIYTTEDPDMGWVDVFGVRRPWRKRGLGLALLRQTFGEFYRRGKRKVGLGVDASSLTGATRLYERAGMKILRAYNVYEKEIRAGKDLTTRSIEA</sequence>
<dbReference type="InterPro" id="IPR000182">
    <property type="entry name" value="GNAT_dom"/>
</dbReference>
<evidence type="ECO:0000313" key="5">
    <source>
        <dbReference type="Proteomes" id="UP000055060"/>
    </source>
</evidence>
<accession>A0A0S7BJK9</accession>
<evidence type="ECO:0000259" key="3">
    <source>
        <dbReference type="PROSITE" id="PS51186"/>
    </source>
</evidence>
<gene>
    <name evidence="4" type="ORF">LARV_03116</name>
</gene>
<evidence type="ECO:0000256" key="2">
    <source>
        <dbReference type="ARBA" id="ARBA00023315"/>
    </source>
</evidence>
<keyword evidence="5" id="KW-1185">Reference proteome</keyword>
<evidence type="ECO:0000313" key="4">
    <source>
        <dbReference type="EMBL" id="GAP15332.1"/>
    </source>
</evidence>